<name>A0A921ZAK5_MANSE</name>
<comment type="caution">
    <text evidence="3">The sequence shown here is derived from an EMBL/GenBank/DDBJ whole genome shotgun (WGS) entry which is preliminary data.</text>
</comment>
<keyword evidence="1" id="KW-0812">Transmembrane</keyword>
<dbReference type="EMBL" id="JH668467">
    <property type="protein sequence ID" value="KAG6454468.1"/>
    <property type="molecule type" value="Genomic_DNA"/>
</dbReference>
<keyword evidence="1" id="KW-0472">Membrane</keyword>
<reference evidence="3" key="1">
    <citation type="journal article" date="2016" name="Insect Biochem. Mol. Biol.">
        <title>Multifaceted biological insights from a draft genome sequence of the tobacco hornworm moth, Manduca sexta.</title>
        <authorList>
            <person name="Kanost M.R."/>
            <person name="Arrese E.L."/>
            <person name="Cao X."/>
            <person name="Chen Y.R."/>
            <person name="Chellapilla S."/>
            <person name="Goldsmith M.R."/>
            <person name="Grosse-Wilde E."/>
            <person name="Heckel D.G."/>
            <person name="Herndon N."/>
            <person name="Jiang H."/>
            <person name="Papanicolaou A."/>
            <person name="Qu J."/>
            <person name="Soulages J.L."/>
            <person name="Vogel H."/>
            <person name="Walters J."/>
            <person name="Waterhouse R.M."/>
            <person name="Ahn S.J."/>
            <person name="Almeida F.C."/>
            <person name="An C."/>
            <person name="Aqrawi P."/>
            <person name="Bretschneider A."/>
            <person name="Bryant W.B."/>
            <person name="Bucks S."/>
            <person name="Chao H."/>
            <person name="Chevignon G."/>
            <person name="Christen J.M."/>
            <person name="Clarke D.F."/>
            <person name="Dittmer N.T."/>
            <person name="Ferguson L.C.F."/>
            <person name="Garavelou S."/>
            <person name="Gordon K.H.J."/>
            <person name="Gunaratna R.T."/>
            <person name="Han Y."/>
            <person name="Hauser F."/>
            <person name="He Y."/>
            <person name="Heidel-Fischer H."/>
            <person name="Hirsh A."/>
            <person name="Hu Y."/>
            <person name="Jiang H."/>
            <person name="Kalra D."/>
            <person name="Klinner C."/>
            <person name="Konig C."/>
            <person name="Kovar C."/>
            <person name="Kroll A.R."/>
            <person name="Kuwar S.S."/>
            <person name="Lee S.L."/>
            <person name="Lehman R."/>
            <person name="Li K."/>
            <person name="Li Z."/>
            <person name="Liang H."/>
            <person name="Lovelace S."/>
            <person name="Lu Z."/>
            <person name="Mansfield J.H."/>
            <person name="McCulloch K.J."/>
            <person name="Mathew T."/>
            <person name="Morton B."/>
            <person name="Muzny D.M."/>
            <person name="Neunemann D."/>
            <person name="Ongeri F."/>
            <person name="Pauchet Y."/>
            <person name="Pu L.L."/>
            <person name="Pyrousis I."/>
            <person name="Rao X.J."/>
            <person name="Redding A."/>
            <person name="Roesel C."/>
            <person name="Sanchez-Gracia A."/>
            <person name="Schaack S."/>
            <person name="Shukla A."/>
            <person name="Tetreau G."/>
            <person name="Wang Y."/>
            <person name="Xiong G.H."/>
            <person name="Traut W."/>
            <person name="Walsh T.K."/>
            <person name="Worley K.C."/>
            <person name="Wu D."/>
            <person name="Wu W."/>
            <person name="Wu Y.Q."/>
            <person name="Zhang X."/>
            <person name="Zou Z."/>
            <person name="Zucker H."/>
            <person name="Briscoe A.D."/>
            <person name="Burmester T."/>
            <person name="Clem R.J."/>
            <person name="Feyereisen R."/>
            <person name="Grimmelikhuijzen C.J.P."/>
            <person name="Hamodrakas S.J."/>
            <person name="Hansson B.S."/>
            <person name="Huguet E."/>
            <person name="Jermiin L.S."/>
            <person name="Lan Q."/>
            <person name="Lehman H.K."/>
            <person name="Lorenzen M."/>
            <person name="Merzendorfer H."/>
            <person name="Michalopoulos I."/>
            <person name="Morton D.B."/>
            <person name="Muthukrishnan S."/>
            <person name="Oakeshott J.G."/>
            <person name="Palmer W."/>
            <person name="Park Y."/>
            <person name="Passarelli A.L."/>
            <person name="Rozas J."/>
            <person name="Schwartz L.M."/>
            <person name="Smith W."/>
            <person name="Southgate A."/>
            <person name="Vilcinskas A."/>
            <person name="Vogt R."/>
            <person name="Wang P."/>
            <person name="Werren J."/>
            <person name="Yu X.Q."/>
            <person name="Zhou J.J."/>
            <person name="Brown S.J."/>
            <person name="Scherer S.E."/>
            <person name="Richards S."/>
            <person name="Blissard G.W."/>
        </authorList>
    </citation>
    <scope>NUCLEOTIDE SEQUENCE</scope>
</reference>
<dbReference type="PROSITE" id="PS51257">
    <property type="entry name" value="PROKAR_LIPOPROTEIN"/>
    <property type="match status" value="1"/>
</dbReference>
<evidence type="ECO:0000256" key="2">
    <source>
        <dbReference type="SAM" id="SignalP"/>
    </source>
</evidence>
<keyword evidence="4" id="KW-1185">Reference proteome</keyword>
<organism evidence="3 4">
    <name type="scientific">Manduca sexta</name>
    <name type="common">Tobacco hawkmoth</name>
    <name type="synonym">Tobacco hornworm</name>
    <dbReference type="NCBI Taxonomy" id="7130"/>
    <lineage>
        <taxon>Eukaryota</taxon>
        <taxon>Metazoa</taxon>
        <taxon>Ecdysozoa</taxon>
        <taxon>Arthropoda</taxon>
        <taxon>Hexapoda</taxon>
        <taxon>Insecta</taxon>
        <taxon>Pterygota</taxon>
        <taxon>Neoptera</taxon>
        <taxon>Endopterygota</taxon>
        <taxon>Lepidoptera</taxon>
        <taxon>Glossata</taxon>
        <taxon>Ditrysia</taxon>
        <taxon>Bombycoidea</taxon>
        <taxon>Sphingidae</taxon>
        <taxon>Sphinginae</taxon>
        <taxon>Sphingini</taxon>
        <taxon>Manduca</taxon>
    </lineage>
</organism>
<sequence>MGVQCKVDSMARVGWLVAVILMLCAFPAQAFASCDINDFVQINNTDIVLNLEAICSCNGYSKDPEVETIKYKLKYSWAYVERTRISTEIDAACRTVGYHKSEELADTRSPIMLLLNETSETTAFSGKITEKMSNDTSATPATSENTTAAILGTSDKLEPEEHSEAGSSNTGMILIILFSSLGAGIVLAMLTKLFYTKYKAKSYAVDNRRNIEMQNNGA</sequence>
<feature type="signal peptide" evidence="2">
    <location>
        <begin position="1"/>
        <end position="30"/>
    </location>
</feature>
<feature type="chain" id="PRO_5038070639" evidence="2">
    <location>
        <begin position="31"/>
        <end position="218"/>
    </location>
</feature>
<keyword evidence="1" id="KW-1133">Transmembrane helix</keyword>
<dbReference type="AlphaFoldDB" id="A0A921ZAK5"/>
<feature type="transmembrane region" description="Helical" evidence="1">
    <location>
        <begin position="172"/>
        <end position="195"/>
    </location>
</feature>
<reference evidence="3" key="2">
    <citation type="submission" date="2020-12" db="EMBL/GenBank/DDBJ databases">
        <authorList>
            <person name="Kanost M."/>
        </authorList>
    </citation>
    <scope>NUCLEOTIDE SEQUENCE</scope>
</reference>
<evidence type="ECO:0000256" key="1">
    <source>
        <dbReference type="SAM" id="Phobius"/>
    </source>
</evidence>
<gene>
    <name evidence="3" type="ORF">O3G_MSEX008718</name>
</gene>
<evidence type="ECO:0000313" key="4">
    <source>
        <dbReference type="Proteomes" id="UP000791440"/>
    </source>
</evidence>
<keyword evidence="2" id="KW-0732">Signal</keyword>
<dbReference type="Proteomes" id="UP000791440">
    <property type="component" value="Unassembled WGS sequence"/>
</dbReference>
<protein>
    <submittedName>
        <fullName evidence="3">Uncharacterized protein</fullName>
    </submittedName>
</protein>
<accession>A0A921ZAK5</accession>
<proteinExistence type="predicted"/>
<evidence type="ECO:0000313" key="3">
    <source>
        <dbReference type="EMBL" id="KAG6454468.1"/>
    </source>
</evidence>